<dbReference type="EC" id="3.1.-.-" evidence="3"/>
<evidence type="ECO:0000313" key="3">
    <source>
        <dbReference type="EMBL" id="AOT60362.1"/>
    </source>
</evidence>
<keyword evidence="2" id="KW-0472">Membrane</keyword>
<dbReference type="GO" id="GO:0005975">
    <property type="term" value="P:carbohydrate metabolic process"/>
    <property type="evidence" value="ECO:0007669"/>
    <property type="project" value="UniProtKB-ARBA"/>
</dbReference>
<dbReference type="STRING" id="285473.A4G23_03233"/>
<dbReference type="AlphaFoldDB" id="A0A1D8G4H0"/>
<reference evidence="3 4" key="1">
    <citation type="submission" date="2016-09" db="EMBL/GenBank/DDBJ databases">
        <title>Streptomyces rubrolavendulae MJM4426 Genome sequencing and assembly.</title>
        <authorList>
            <person name="Kim J.-G."/>
        </authorList>
    </citation>
    <scope>NUCLEOTIDE SEQUENCE [LARGE SCALE GENOMIC DNA]</scope>
    <source>
        <strain evidence="3 4">MJM4426</strain>
    </source>
</reference>
<evidence type="ECO:0000256" key="1">
    <source>
        <dbReference type="SAM" id="MobiDB-lite"/>
    </source>
</evidence>
<name>A0A1D8G4H0_9ACTN</name>
<proteinExistence type="predicted"/>
<dbReference type="EMBL" id="CP017316">
    <property type="protein sequence ID" value="AOT60362.1"/>
    <property type="molecule type" value="Genomic_DNA"/>
</dbReference>
<dbReference type="NCBIfam" id="NF033679">
    <property type="entry name" value="DNRLRE_dom"/>
    <property type="match status" value="1"/>
</dbReference>
<keyword evidence="2" id="KW-1133">Transmembrane helix</keyword>
<organism evidence="3 4">
    <name type="scientific">Streptomyces rubrolavendulae</name>
    <dbReference type="NCBI Taxonomy" id="285473"/>
    <lineage>
        <taxon>Bacteria</taxon>
        <taxon>Bacillati</taxon>
        <taxon>Actinomycetota</taxon>
        <taxon>Actinomycetes</taxon>
        <taxon>Kitasatosporales</taxon>
        <taxon>Streptomycetaceae</taxon>
        <taxon>Streptomyces</taxon>
    </lineage>
</organism>
<feature type="region of interest" description="Disordered" evidence="1">
    <location>
        <begin position="186"/>
        <end position="231"/>
    </location>
</feature>
<dbReference type="PATRIC" id="fig|285473.5.peg.3376"/>
<feature type="transmembrane region" description="Helical" evidence="2">
    <location>
        <begin position="43"/>
        <end position="60"/>
    </location>
</feature>
<accession>A0A1D8G4H0</accession>
<dbReference type="InterPro" id="IPR013783">
    <property type="entry name" value="Ig-like_fold"/>
</dbReference>
<dbReference type="Proteomes" id="UP000095349">
    <property type="component" value="Chromosome"/>
</dbReference>
<keyword evidence="3" id="KW-0378">Hydrolase</keyword>
<protein>
    <submittedName>
        <fullName evidence="3">tRNA nuclease WapA</fullName>
        <ecNumber evidence="3">3.1.-.-</ecNumber>
    </submittedName>
</protein>
<feature type="compositionally biased region" description="Gly residues" evidence="1">
    <location>
        <begin position="207"/>
        <end position="227"/>
    </location>
</feature>
<dbReference type="Gene3D" id="2.60.40.10">
    <property type="entry name" value="Immunoglobulins"/>
    <property type="match status" value="1"/>
</dbReference>
<dbReference type="GO" id="GO:0016787">
    <property type="term" value="F:hydrolase activity"/>
    <property type="evidence" value="ECO:0007669"/>
    <property type="project" value="UniProtKB-KW"/>
</dbReference>
<feature type="region of interest" description="Disordered" evidence="1">
    <location>
        <begin position="1"/>
        <end position="38"/>
    </location>
</feature>
<evidence type="ECO:0000313" key="4">
    <source>
        <dbReference type="Proteomes" id="UP000095349"/>
    </source>
</evidence>
<gene>
    <name evidence="3" type="primary">wapA_2</name>
    <name evidence="3" type="ORF">A4G23_03233</name>
</gene>
<keyword evidence="2" id="KW-0812">Transmembrane</keyword>
<evidence type="ECO:0000256" key="2">
    <source>
        <dbReference type="SAM" id="Phobius"/>
    </source>
</evidence>
<dbReference type="KEGG" id="srn:A4G23_03233"/>
<dbReference type="InterPro" id="IPR028994">
    <property type="entry name" value="Integrin_alpha_N"/>
</dbReference>
<dbReference type="SUPFAM" id="SSF69318">
    <property type="entry name" value="Integrin alpha N-terminal domain"/>
    <property type="match status" value="1"/>
</dbReference>
<feature type="compositionally biased region" description="Basic and acidic residues" evidence="1">
    <location>
        <begin position="64"/>
        <end position="80"/>
    </location>
</feature>
<keyword evidence="4" id="KW-1185">Reference proteome</keyword>
<sequence length="1119" mass="117561">MDASKAAENTASSPPGKRDETATAPVSPLSGGELRRTRRRGRYAALAALLALAVAVPVGLRLDRRPAEDPAPRTEAKRSPEQPVSAPEALRKARRSGADVEVTGRRTANSTTWAQPDGMLRTRTFSDAIRARVGGEWKPVDTTLRRVAGGYAPVAVNDPLLFSAGTAAAGGGEADRASRSRLRAALTAEDGPAAETPAADGRRTDDGGTGAGGTAGTGTGTGTGTGDGTVWNDLVRFTTGGHEMVVRWPGPLPAPVVDGPRALYEDVRPGIDLLLTARDSGYSHVLVVKDRQAAKDPLLDRLRYRLSSPSLTFAMDPVSKTVTARDAAGQELAAAPTPYMWDSAGPVRTTLGEPAPILAPEARDTSLALPGLAGPQPGTRDAVLGASLGDGGALDVTVDDRMLEDPATVYPVFVDPSFKGRQENWTLLYKKYPNSSFFNGQNFNDGSNEARVGYEADSGGLSRSVFTFDFGPGIGNVSKASFRALQSYSWGCASRQYNLYLTSSISPSTTWNTQPSWIRLLDDQTNGHGYNTTDCPDKWVAMDITSAAQEASRKSWSALTLGLRAANEGDTHAWKKFTTNNENAPYIEVLHNDPPNEPPATSMRTSPGTACDTVSPFPVVGRSDITFVVSATDPNGDLATVDLHVWQTGGATVYNAALEPTSRGTVNATIPWTSFANGKSYSWQARAVDSSGLKSAWGPAGTTAPCQITIDHAAPAVPGVASDAFPAAEDDGSVWSTVPFGTAGLFTFSTGGSTDVMEYQYSFNTAFNLKATPNPLREGRAIVSLSPPHAGPSVLYVRAVDNTGNISKARVYEFYVRPAPVLDKPMDVTGDNVPDVYTITSEGNLALYPKTLGTDRLHRGMPAAYTTADGPAKLVPNGYWAGASISHNGDWLPGDGVQDLVARMADGKLYLYPGDGYSGFDVHKRVEVLLPAGAPATSTIRQVLSTGDVTGDGRPDMLAIAGSDLWAFTGYTGGSFAKATKLAGEAWAERDLVQLVNLGGDGAADLVFRENSAGQVKLRYGRSAAAGGLDFASLATVASSAGQLDTYGASTWSRTNFPVLAGTPDVNGDGVPDVWALLANGDVRIYPGRTGGGSLSVPDAFYVVMAAVHTTWAGHTAIG</sequence>
<feature type="region of interest" description="Disordered" evidence="1">
    <location>
        <begin position="64"/>
        <end position="105"/>
    </location>
</feature>